<keyword evidence="9" id="KW-1185">Reference proteome</keyword>
<feature type="transmembrane region" description="Helical" evidence="7">
    <location>
        <begin position="103"/>
        <end position="127"/>
    </location>
</feature>
<feature type="transmembrane region" description="Helical" evidence="7">
    <location>
        <begin position="134"/>
        <end position="157"/>
    </location>
</feature>
<evidence type="ECO:0000256" key="7">
    <source>
        <dbReference type="SAM" id="Phobius"/>
    </source>
</evidence>
<name>A0A2P2SVW3_9PEZI</name>
<dbReference type="GO" id="GO:0022857">
    <property type="term" value="F:transmembrane transporter activity"/>
    <property type="evidence" value="ECO:0007669"/>
    <property type="project" value="InterPro"/>
</dbReference>
<feature type="transmembrane region" description="Helical" evidence="7">
    <location>
        <begin position="452"/>
        <end position="473"/>
    </location>
</feature>
<dbReference type="PANTHER" id="PTHR43791">
    <property type="entry name" value="PERMEASE-RELATED"/>
    <property type="match status" value="1"/>
</dbReference>
<dbReference type="SUPFAM" id="SSF103473">
    <property type="entry name" value="MFS general substrate transporter"/>
    <property type="match status" value="1"/>
</dbReference>
<dbReference type="EMBL" id="KV460207">
    <property type="protein sequence ID" value="OBU00928.1"/>
    <property type="molecule type" value="Genomic_DNA"/>
</dbReference>
<accession>A0A2P2SVW3</accession>
<keyword evidence="3 7" id="KW-0812">Transmembrane</keyword>
<evidence type="ECO:0000256" key="5">
    <source>
        <dbReference type="ARBA" id="ARBA00023136"/>
    </source>
</evidence>
<sequence>MAEKNTEADLPGFRHLEMSSADLRRDSTSDNLATLKTDIRDIAIIEVTDEQNRRVLRKIDRCLLPIMGIAFMLQFLDKAALAASTLLGLLDPTTGGIALVGSQFAWCSSIFYFGYLVFSFPSAYLIVRLPIGKYLASVVILWGGILMCTSACKTFSALMAQRFFLGVAEAAITPGFSLVTGMFYTRKEQPLRQGAWFIGNCLALILGGLITYGVKNIPNPPLPHWKLLFLFEGAATCAYGVFMIFVLPDSVMTAWFLNHEERTIALARTLKNKTGVLDSGVFKWEQFNEAFRDPQTWLIALYNVAINLPNGALNTFQPLIVNGLGFNTLTSILLQMPTGGNEIVFLLITSSLASLLPHARVLIMIFNCVVAMVGMVLVYSLKSQAGQMTGVVFAATYAINIPIFLSLITSNVSGFTKRSTVSAIVFVMYCVGNIAGPQFYLERQKPRYQMGLISSLVGYAVGITSLICLYAYYRYENRRRDRVYGSESEVNTNQELTDELSNETDRTITSFRYMM</sequence>
<keyword evidence="2" id="KW-0813">Transport</keyword>
<protein>
    <recommendedName>
        <fullName evidence="10">Major facilitator superfamily (MFS) profile domain-containing protein</fullName>
    </recommendedName>
</protein>
<keyword evidence="5 7" id="KW-0472">Membrane</keyword>
<evidence type="ECO:0008006" key="10">
    <source>
        <dbReference type="Google" id="ProtNLM"/>
    </source>
</evidence>
<gene>
    <name evidence="8" type="ORF">VE01_00754</name>
</gene>
<keyword evidence="4 7" id="KW-1133">Transmembrane helix</keyword>
<dbReference type="GeneID" id="28834140"/>
<dbReference type="Gene3D" id="1.20.1250.20">
    <property type="entry name" value="MFS general substrate transporter like domains"/>
    <property type="match status" value="1"/>
</dbReference>
<feature type="transmembrane region" description="Helical" evidence="7">
    <location>
        <begin position="227"/>
        <end position="247"/>
    </location>
</feature>
<evidence type="ECO:0000256" key="4">
    <source>
        <dbReference type="ARBA" id="ARBA00022989"/>
    </source>
</evidence>
<feature type="transmembrane region" description="Helical" evidence="7">
    <location>
        <begin position="196"/>
        <end position="215"/>
    </location>
</feature>
<dbReference type="RefSeq" id="XP_018134660.1">
    <property type="nucleotide sequence ID" value="XM_018270282.2"/>
</dbReference>
<comment type="subcellular location">
    <subcellularLocation>
        <location evidence="1">Membrane</location>
        <topology evidence="1">Multi-pass membrane protein</topology>
    </subcellularLocation>
</comment>
<dbReference type="PANTHER" id="PTHR43791:SF103">
    <property type="entry name" value="MAJOR FACILITATOR SUPERFAMILY (MFS) PROFILE DOMAIN-CONTAINING PROTEIN-RELATED"/>
    <property type="match status" value="1"/>
</dbReference>
<dbReference type="InterPro" id="IPR036259">
    <property type="entry name" value="MFS_trans_sf"/>
</dbReference>
<reference evidence="8 9" key="1">
    <citation type="submission" date="2016-03" db="EMBL/GenBank/DDBJ databases">
        <title>Comparative genomics of Pseudogymnoascus destructans, the fungus causing white-nose syndrome of bats.</title>
        <authorList>
            <person name="Palmer J.M."/>
            <person name="Drees K.P."/>
            <person name="Foster J.T."/>
            <person name="Lindner D.L."/>
        </authorList>
    </citation>
    <scope>NUCLEOTIDE SEQUENCE [LARGE SCALE GENOMIC DNA]</scope>
    <source>
        <strain evidence="8 9">UAMH 10579</strain>
    </source>
</reference>
<dbReference type="Pfam" id="PF07690">
    <property type="entry name" value="MFS_1"/>
    <property type="match status" value="1"/>
</dbReference>
<evidence type="ECO:0000256" key="2">
    <source>
        <dbReference type="ARBA" id="ARBA00022448"/>
    </source>
</evidence>
<evidence type="ECO:0000256" key="1">
    <source>
        <dbReference type="ARBA" id="ARBA00004141"/>
    </source>
</evidence>
<comment type="similarity">
    <text evidence="6">Belongs to the major facilitator superfamily. Allantoate permease family.</text>
</comment>
<feature type="transmembrane region" description="Helical" evidence="7">
    <location>
        <begin position="163"/>
        <end position="184"/>
    </location>
</feature>
<dbReference type="AlphaFoldDB" id="A0A2P2SVW3"/>
<dbReference type="Proteomes" id="UP000091956">
    <property type="component" value="Unassembled WGS sequence"/>
</dbReference>
<evidence type="ECO:0000256" key="6">
    <source>
        <dbReference type="ARBA" id="ARBA00037968"/>
    </source>
</evidence>
<feature type="transmembrane region" description="Helical" evidence="7">
    <location>
        <begin position="420"/>
        <end position="440"/>
    </location>
</feature>
<evidence type="ECO:0000313" key="8">
    <source>
        <dbReference type="EMBL" id="OBU00928.1"/>
    </source>
</evidence>
<dbReference type="InterPro" id="IPR011701">
    <property type="entry name" value="MFS"/>
</dbReference>
<feature type="transmembrane region" description="Helical" evidence="7">
    <location>
        <begin position="62"/>
        <end position="83"/>
    </location>
</feature>
<evidence type="ECO:0000256" key="3">
    <source>
        <dbReference type="ARBA" id="ARBA00022692"/>
    </source>
</evidence>
<dbReference type="OrthoDB" id="6730379at2759"/>
<feature type="transmembrane region" description="Helical" evidence="7">
    <location>
        <begin position="387"/>
        <end position="408"/>
    </location>
</feature>
<organism evidence="8 9">
    <name type="scientific">Pseudogymnoascus verrucosus</name>
    <dbReference type="NCBI Taxonomy" id="342668"/>
    <lineage>
        <taxon>Eukaryota</taxon>
        <taxon>Fungi</taxon>
        <taxon>Dikarya</taxon>
        <taxon>Ascomycota</taxon>
        <taxon>Pezizomycotina</taxon>
        <taxon>Leotiomycetes</taxon>
        <taxon>Thelebolales</taxon>
        <taxon>Thelebolaceae</taxon>
        <taxon>Pseudogymnoascus</taxon>
    </lineage>
</organism>
<evidence type="ECO:0000313" key="9">
    <source>
        <dbReference type="Proteomes" id="UP000091956"/>
    </source>
</evidence>
<feature type="transmembrane region" description="Helical" evidence="7">
    <location>
        <begin position="361"/>
        <end position="381"/>
    </location>
</feature>
<reference evidence="9" key="2">
    <citation type="journal article" date="2018" name="Nat. Commun.">
        <title>Extreme sensitivity to ultraviolet light in the fungal pathogen causing white-nose syndrome of bats.</title>
        <authorList>
            <person name="Palmer J.M."/>
            <person name="Drees K.P."/>
            <person name="Foster J.T."/>
            <person name="Lindner D.L."/>
        </authorList>
    </citation>
    <scope>NUCLEOTIDE SEQUENCE [LARGE SCALE GENOMIC DNA]</scope>
    <source>
        <strain evidence="9">UAMH 10579</strain>
    </source>
</reference>
<dbReference type="FunFam" id="1.20.1250.20:FF:000064">
    <property type="entry name" value="MFS allantoate transporter"/>
    <property type="match status" value="1"/>
</dbReference>
<proteinExistence type="inferred from homology"/>
<dbReference type="GO" id="GO:0016020">
    <property type="term" value="C:membrane"/>
    <property type="evidence" value="ECO:0007669"/>
    <property type="project" value="UniProtKB-SubCell"/>
</dbReference>